<keyword evidence="1" id="KW-1133">Transmembrane helix</keyword>
<comment type="caution">
    <text evidence="2">The sequence shown here is derived from an EMBL/GenBank/DDBJ whole genome shotgun (WGS) entry which is preliminary data.</text>
</comment>
<protein>
    <submittedName>
        <fullName evidence="2">TWiK family of potassium channels protein 7</fullName>
    </submittedName>
</protein>
<keyword evidence="3" id="KW-1185">Reference proteome</keyword>
<organism evidence="2 3">
    <name type="scientific">Danaus plexippus plexippus</name>
    <dbReference type="NCBI Taxonomy" id="278856"/>
    <lineage>
        <taxon>Eukaryota</taxon>
        <taxon>Metazoa</taxon>
        <taxon>Ecdysozoa</taxon>
        <taxon>Arthropoda</taxon>
        <taxon>Hexapoda</taxon>
        <taxon>Insecta</taxon>
        <taxon>Pterygota</taxon>
        <taxon>Neoptera</taxon>
        <taxon>Endopterygota</taxon>
        <taxon>Lepidoptera</taxon>
        <taxon>Glossata</taxon>
        <taxon>Ditrysia</taxon>
        <taxon>Papilionoidea</taxon>
        <taxon>Nymphalidae</taxon>
        <taxon>Danainae</taxon>
        <taxon>Danaini</taxon>
        <taxon>Danaina</taxon>
        <taxon>Danaus</taxon>
        <taxon>Danaus</taxon>
    </lineage>
</organism>
<feature type="transmembrane region" description="Helical" evidence="1">
    <location>
        <begin position="83"/>
        <end position="106"/>
    </location>
</feature>
<evidence type="ECO:0000256" key="1">
    <source>
        <dbReference type="SAM" id="Phobius"/>
    </source>
</evidence>
<keyword evidence="2" id="KW-0406">Ion transport</keyword>
<proteinExistence type="predicted"/>
<keyword evidence="1" id="KW-0472">Membrane</keyword>
<dbReference type="KEGG" id="dpl:KGM_205441"/>
<reference evidence="2 3" key="1">
    <citation type="journal article" date="2011" name="Cell">
        <title>The monarch butterfly genome yields insights into long-distance migration.</title>
        <authorList>
            <person name="Zhan S."/>
            <person name="Merlin C."/>
            <person name="Boore J.L."/>
            <person name="Reppert S.M."/>
        </authorList>
    </citation>
    <scope>NUCLEOTIDE SEQUENCE [LARGE SCALE GENOMIC DNA]</scope>
    <source>
        <strain evidence="2">F-2</strain>
    </source>
</reference>
<feature type="transmembrane region" description="Helical" evidence="1">
    <location>
        <begin position="144"/>
        <end position="164"/>
    </location>
</feature>
<gene>
    <name evidence="2" type="ORF">KGM_205441</name>
</gene>
<keyword evidence="2" id="KW-0813">Transport</keyword>
<dbReference type="EMBL" id="AGBW02010625">
    <property type="protein sequence ID" value="OWR48164.1"/>
    <property type="molecule type" value="Genomic_DNA"/>
</dbReference>
<dbReference type="AlphaFoldDB" id="A0A212F359"/>
<feature type="transmembrane region" description="Helical" evidence="1">
    <location>
        <begin position="44"/>
        <end position="62"/>
    </location>
</feature>
<keyword evidence="2" id="KW-0407">Ion channel</keyword>
<name>A0A212F359_DANPL</name>
<dbReference type="GO" id="GO:0034220">
    <property type="term" value="P:monoatomic ion transmembrane transport"/>
    <property type="evidence" value="ECO:0007669"/>
    <property type="project" value="UniProtKB-KW"/>
</dbReference>
<evidence type="ECO:0000313" key="2">
    <source>
        <dbReference type="EMBL" id="OWR48164.1"/>
    </source>
</evidence>
<dbReference type="Proteomes" id="UP000007151">
    <property type="component" value="Unassembled WGS sequence"/>
</dbReference>
<sequence>MDDPSLSITPLSPKWRYAIEKRIEDERQLTIEAMAEGARLKPGQFWNLPGTFLFTIYVMTALENSRDSDARECTKKYSLRKTFMRCISVLGIGRCVPLVTLTYYVIGVTLFGIIRNKPPFETIVFPIEFTTTGGLDRVEGFVRVLYGLYVECGMCLLAWALATLRRRNSSSFERFASNHRLFDYDVRKERETRNKIVV</sequence>
<dbReference type="InParanoid" id="A0A212F359"/>
<evidence type="ECO:0000313" key="3">
    <source>
        <dbReference type="Proteomes" id="UP000007151"/>
    </source>
</evidence>
<accession>A0A212F359</accession>
<keyword evidence="1" id="KW-0812">Transmembrane</keyword>